<dbReference type="PANTHER" id="PTHR35149:SF1">
    <property type="entry name" value="DUF5655 DOMAIN-CONTAINING PROTEIN"/>
    <property type="match status" value="1"/>
</dbReference>
<evidence type="ECO:0000259" key="2">
    <source>
        <dbReference type="Pfam" id="PF07510"/>
    </source>
</evidence>
<evidence type="ECO:0000259" key="1">
    <source>
        <dbReference type="Pfam" id="PF03235"/>
    </source>
</evidence>
<comment type="caution">
    <text evidence="3">The sequence shown here is derived from an EMBL/GenBank/DDBJ whole genome shotgun (WGS) entry which is preliminary data.</text>
</comment>
<dbReference type="InParanoid" id="A0A420WJE0"/>
<reference evidence="3 4" key="1">
    <citation type="submission" date="2018-10" db="EMBL/GenBank/DDBJ databases">
        <title>Genomic Encyclopedia of Type Strains, Phase IV (KMG-IV): sequencing the most valuable type-strain genomes for metagenomic binning, comparative biology and taxonomic classification.</title>
        <authorList>
            <person name="Goeker M."/>
        </authorList>
    </citation>
    <scope>NUCLEOTIDE SEQUENCE [LARGE SCALE GENOMIC DNA]</scope>
    <source>
        <strain evidence="3 4">DSM 22008</strain>
    </source>
</reference>
<feature type="domain" description="GmrSD restriction endonucleases C-terminal" evidence="2">
    <location>
        <begin position="449"/>
        <end position="598"/>
    </location>
</feature>
<accession>A0A420WJE0</accession>
<dbReference type="AlphaFoldDB" id="A0A420WJE0"/>
<proteinExistence type="predicted"/>
<feature type="domain" description="GmrSD restriction endonucleases N-terminal" evidence="1">
    <location>
        <begin position="9"/>
        <end position="248"/>
    </location>
</feature>
<evidence type="ECO:0000313" key="3">
    <source>
        <dbReference type="EMBL" id="RKQ71049.1"/>
    </source>
</evidence>
<evidence type="ECO:0000313" key="4">
    <source>
        <dbReference type="Proteomes" id="UP000282211"/>
    </source>
</evidence>
<dbReference type="PANTHER" id="PTHR35149">
    <property type="entry name" value="SLL5132 PROTEIN"/>
    <property type="match status" value="1"/>
</dbReference>
<keyword evidence="4" id="KW-1185">Reference proteome</keyword>
<dbReference type="InterPro" id="IPR011089">
    <property type="entry name" value="GmrSD_C"/>
</dbReference>
<sequence length="610" mass="71676">MDPKKIDISGLLSSKRRIQFFVPRYQRGYDWKGGDQVAKLFEDIQECIKSENNNLYLGTMIFDVSNEKDGRIEIIDGQQRLTTLIISLIACRNFIKNNSGHPSFNGKESKLLIGVNSHISTSNALGDDNKLQLIASDTIKQVFNAICDEDWDGNFKFDIKLPKNNRHTLRKQINKIRPVYNEAMRSIVEFCGKSNPGKIRDLLEQIYLQTYIIKIDITDKSEAFEIFERTNARGKDLEVADLLKNYIFLSKQHQSEEIAERWDIIAEFAGSSMLRMLKFFYVSRKGSSSTRDLYKKITKYARDFDEMDEFLDELEEFASFYYSFYSNNKNDFSAMLHEEYNFNKTETVEIEIWRTVGALRYFGINQTTPLIFSALKCFYRSDAKYREFLSFLRFLEGYHFINNKVCSRIGNEVEKPYARFSKEFYNSESFTETFSKFIDEMKEQIASLSEFTEKFGEITYDGSDQPALIRYIFDRLLNEGVKDDRVQFFDYYALKNKKQSKYTVEHVLPQSRIKETTSSEASNYERIGNLFILSNQINSAIGDKPFDKKIEFLKNPQKVKKSKIKHVPDYVKDFIAKHENIESWNEDYVQKRVQTLAKDTYQMMKGRFQY</sequence>
<protein>
    <submittedName>
        <fullName evidence="3">Uncharacterized protein with ParB-like and HNH nuclease domain</fullName>
    </submittedName>
</protein>
<dbReference type="InterPro" id="IPR004919">
    <property type="entry name" value="GmrSD_N"/>
</dbReference>
<dbReference type="Proteomes" id="UP000282211">
    <property type="component" value="Unassembled WGS sequence"/>
</dbReference>
<dbReference type="Pfam" id="PF07510">
    <property type="entry name" value="GmrSD_C"/>
    <property type="match status" value="1"/>
</dbReference>
<dbReference type="OrthoDB" id="9798761at2"/>
<dbReference type="RefSeq" id="WP_121098860.1">
    <property type="nucleotide sequence ID" value="NZ_RBII01000001.1"/>
</dbReference>
<dbReference type="Pfam" id="PF03235">
    <property type="entry name" value="GmrSD_N"/>
    <property type="match status" value="1"/>
</dbReference>
<organism evidence="3 4">
    <name type="scientific">Litorimonas taeanensis</name>
    <dbReference type="NCBI Taxonomy" id="568099"/>
    <lineage>
        <taxon>Bacteria</taxon>
        <taxon>Pseudomonadati</taxon>
        <taxon>Pseudomonadota</taxon>
        <taxon>Alphaproteobacteria</taxon>
        <taxon>Maricaulales</taxon>
        <taxon>Robiginitomaculaceae</taxon>
    </lineage>
</organism>
<name>A0A420WJE0_9PROT</name>
<dbReference type="EMBL" id="RBII01000001">
    <property type="protein sequence ID" value="RKQ71049.1"/>
    <property type="molecule type" value="Genomic_DNA"/>
</dbReference>
<gene>
    <name evidence="3" type="ORF">DES40_0357</name>
</gene>